<feature type="transmembrane region" description="Helical" evidence="1">
    <location>
        <begin position="28"/>
        <end position="48"/>
    </location>
</feature>
<gene>
    <name evidence="2" type="ORF">HNQ09_000022</name>
</gene>
<protein>
    <submittedName>
        <fullName evidence="2">Chromate transport protein ChrA</fullName>
    </submittedName>
</protein>
<sequence length="79" mass="8793">MIVVALCLLVPGATELLTRTGYRSRSLLGAAALVAGFVWAVVSAWLILKWRQQRRRRRTGRERADDWICAACLHAEAAT</sequence>
<comment type="caution">
    <text evidence="2">The sequence shown here is derived from an EMBL/GenBank/DDBJ whole genome shotgun (WGS) entry which is preliminary data.</text>
</comment>
<keyword evidence="3" id="KW-1185">Reference proteome</keyword>
<name>A0A7W8GBS6_9DEIO</name>
<dbReference type="EMBL" id="JACHFN010000001">
    <property type="protein sequence ID" value="MBB5232605.1"/>
    <property type="molecule type" value="Genomic_DNA"/>
</dbReference>
<keyword evidence="1" id="KW-0472">Membrane</keyword>
<keyword evidence="1" id="KW-1133">Transmembrane helix</keyword>
<evidence type="ECO:0000313" key="3">
    <source>
        <dbReference type="Proteomes" id="UP000525389"/>
    </source>
</evidence>
<reference evidence="2 3" key="1">
    <citation type="submission" date="2020-08" db="EMBL/GenBank/DDBJ databases">
        <title>Genomic Encyclopedia of Type Strains, Phase IV (KMG-IV): sequencing the most valuable type-strain genomes for metagenomic binning, comparative biology and taxonomic classification.</title>
        <authorList>
            <person name="Goeker M."/>
        </authorList>
    </citation>
    <scope>NUCLEOTIDE SEQUENCE [LARGE SCALE GENOMIC DNA]</scope>
    <source>
        <strain evidence="2 3">DSM 101791</strain>
    </source>
</reference>
<keyword evidence="1" id="KW-0812">Transmembrane</keyword>
<dbReference type="AlphaFoldDB" id="A0A7W8GBS6"/>
<evidence type="ECO:0000313" key="2">
    <source>
        <dbReference type="EMBL" id="MBB5232605.1"/>
    </source>
</evidence>
<proteinExistence type="predicted"/>
<organism evidence="2 3">
    <name type="scientific">Deinococcus budaensis</name>
    <dbReference type="NCBI Taxonomy" id="1665626"/>
    <lineage>
        <taxon>Bacteria</taxon>
        <taxon>Thermotogati</taxon>
        <taxon>Deinococcota</taxon>
        <taxon>Deinococci</taxon>
        <taxon>Deinococcales</taxon>
        <taxon>Deinococcaceae</taxon>
        <taxon>Deinococcus</taxon>
    </lineage>
</organism>
<dbReference type="Proteomes" id="UP000525389">
    <property type="component" value="Unassembled WGS sequence"/>
</dbReference>
<accession>A0A7W8GBS6</accession>
<evidence type="ECO:0000256" key="1">
    <source>
        <dbReference type="SAM" id="Phobius"/>
    </source>
</evidence>